<dbReference type="InterPro" id="IPR050300">
    <property type="entry name" value="GDXG_lipolytic_enzyme"/>
</dbReference>
<accession>A0A1Y2J1L7</accession>
<dbReference type="GO" id="GO:0016787">
    <property type="term" value="F:hydrolase activity"/>
    <property type="evidence" value="ECO:0007669"/>
    <property type="project" value="UniProtKB-KW"/>
</dbReference>
<dbReference type="OrthoDB" id="19653at2759"/>
<protein>
    <submittedName>
        <fullName evidence="3">Alpha/beta-hydrolase</fullName>
    </submittedName>
</protein>
<dbReference type="STRING" id="1353009.A0A1Y2J1L7"/>
<reference evidence="3 4" key="1">
    <citation type="journal article" date="2015" name="Biotechnol. Biofuels">
        <title>Enhanced degradation of softwood versus hardwood by the white-rot fungus Pycnoporus coccineus.</title>
        <authorList>
            <person name="Couturier M."/>
            <person name="Navarro D."/>
            <person name="Chevret D."/>
            <person name="Henrissat B."/>
            <person name="Piumi F."/>
            <person name="Ruiz-Duenas F.J."/>
            <person name="Martinez A.T."/>
            <person name="Grigoriev I.V."/>
            <person name="Riley R."/>
            <person name="Lipzen A."/>
            <person name="Berrin J.G."/>
            <person name="Master E.R."/>
            <person name="Rosso M.N."/>
        </authorList>
    </citation>
    <scope>NUCLEOTIDE SEQUENCE [LARGE SCALE GENOMIC DNA]</scope>
    <source>
        <strain evidence="3 4">BRFM310</strain>
    </source>
</reference>
<dbReference type="InterPro" id="IPR029058">
    <property type="entry name" value="AB_hydrolase_fold"/>
</dbReference>
<sequence length="369" mass="41013">MSTSSDALTVVYKVVGGTDIQLDLYPPHQLPAIGTAEVPAVIYFHGGALTVGDRRSWFPHWLHKRVTNLNIAFISVDYRLIPPSTGHDILEDIEDLFRFLGDDINDRLRHEWLAQSRLGHPFRIDKHALAVSGSSAGGLCAYLAAVHASPRPKAVLSLYGMGGDMVTPHYLCPKYVPFFRGREILDPKDFTQYLYPASTTLPAIADSPLAYHPSTYHIPGYPANPRMLLGRLYLQLGTFLDYYTGCHDPSLSVSLRKLLGANDQHVDAQSSVLQSIPEAHRRLFPQCNVDAGFPPTLLIHGSADTAVLVRESQNLHRLLQDICTRSEIVIIEGKEHSFDYEPTAEEEFGQQNGLFDRAAKFIEEALNVA</sequence>
<dbReference type="Gene3D" id="3.40.50.1820">
    <property type="entry name" value="alpha/beta hydrolase"/>
    <property type="match status" value="1"/>
</dbReference>
<dbReference type="AlphaFoldDB" id="A0A1Y2J1L7"/>
<name>A0A1Y2J1L7_TRAC3</name>
<dbReference type="Proteomes" id="UP000193067">
    <property type="component" value="Unassembled WGS sequence"/>
</dbReference>
<feature type="domain" description="Alpha/beta hydrolase fold-3" evidence="2">
    <location>
        <begin position="41"/>
        <end position="162"/>
    </location>
</feature>
<organism evidence="3 4">
    <name type="scientific">Trametes coccinea (strain BRFM310)</name>
    <name type="common">Pycnoporus coccineus</name>
    <dbReference type="NCBI Taxonomy" id="1353009"/>
    <lineage>
        <taxon>Eukaryota</taxon>
        <taxon>Fungi</taxon>
        <taxon>Dikarya</taxon>
        <taxon>Basidiomycota</taxon>
        <taxon>Agaricomycotina</taxon>
        <taxon>Agaricomycetes</taxon>
        <taxon>Polyporales</taxon>
        <taxon>Polyporaceae</taxon>
        <taxon>Trametes</taxon>
    </lineage>
</organism>
<evidence type="ECO:0000313" key="4">
    <source>
        <dbReference type="Proteomes" id="UP000193067"/>
    </source>
</evidence>
<proteinExistence type="predicted"/>
<dbReference type="Pfam" id="PF07859">
    <property type="entry name" value="Abhydrolase_3"/>
    <property type="match status" value="1"/>
</dbReference>
<dbReference type="PANTHER" id="PTHR48081:SF3">
    <property type="entry name" value="ALPHA_BETA HYDROLASE FOLD-3 DOMAIN-CONTAINING PROTEIN"/>
    <property type="match status" value="1"/>
</dbReference>
<evidence type="ECO:0000259" key="2">
    <source>
        <dbReference type="Pfam" id="PF07859"/>
    </source>
</evidence>
<dbReference type="EMBL" id="KZ084088">
    <property type="protein sequence ID" value="OSD07305.1"/>
    <property type="molecule type" value="Genomic_DNA"/>
</dbReference>
<dbReference type="PANTHER" id="PTHR48081">
    <property type="entry name" value="AB HYDROLASE SUPERFAMILY PROTEIN C4A8.06C"/>
    <property type="match status" value="1"/>
</dbReference>
<keyword evidence="4" id="KW-1185">Reference proteome</keyword>
<gene>
    <name evidence="3" type="ORF">PYCCODRAFT_1430551</name>
</gene>
<evidence type="ECO:0000313" key="3">
    <source>
        <dbReference type="EMBL" id="OSD07305.1"/>
    </source>
</evidence>
<keyword evidence="1 3" id="KW-0378">Hydrolase</keyword>
<dbReference type="InterPro" id="IPR013094">
    <property type="entry name" value="AB_hydrolase_3"/>
</dbReference>
<evidence type="ECO:0000256" key="1">
    <source>
        <dbReference type="ARBA" id="ARBA00022801"/>
    </source>
</evidence>
<dbReference type="SUPFAM" id="SSF53474">
    <property type="entry name" value="alpha/beta-Hydrolases"/>
    <property type="match status" value="1"/>
</dbReference>